<gene>
    <name evidence="2" type="ORF">M407DRAFT_241079</name>
</gene>
<proteinExistence type="predicted"/>
<dbReference type="Proteomes" id="UP000054248">
    <property type="component" value="Unassembled WGS sequence"/>
</dbReference>
<protein>
    <submittedName>
        <fullName evidence="2">Uncharacterized protein</fullName>
    </submittedName>
</protein>
<feature type="transmembrane region" description="Helical" evidence="1">
    <location>
        <begin position="82"/>
        <end position="103"/>
    </location>
</feature>
<sequence length="193" mass="22033">MWCDNCLLLLPLRGGAIAWGVIIAIYSIAGSIFLFKFGQYYFFLYPEWFIYGGIGMAVAAISIINIIALSNRSYIWTRVCKFLWPFIVCISAIRAIIMIVQLYRGEDEITWECTNGGQIWGSSPEAGNPSTATMPNAMCSSGWHTIFVIFIVSLLIDLVFQIYMLFLNWRFSKRLEHYNGMKGPHHGGYYYDS</sequence>
<keyword evidence="1" id="KW-0472">Membrane</keyword>
<dbReference type="OrthoDB" id="2371309at2759"/>
<dbReference type="EMBL" id="KN822949">
    <property type="protein sequence ID" value="KIO33225.1"/>
    <property type="molecule type" value="Genomic_DNA"/>
</dbReference>
<feature type="transmembrane region" description="Helical" evidence="1">
    <location>
        <begin position="17"/>
        <end position="42"/>
    </location>
</feature>
<organism evidence="2 3">
    <name type="scientific">Tulasnella calospora MUT 4182</name>
    <dbReference type="NCBI Taxonomy" id="1051891"/>
    <lineage>
        <taxon>Eukaryota</taxon>
        <taxon>Fungi</taxon>
        <taxon>Dikarya</taxon>
        <taxon>Basidiomycota</taxon>
        <taxon>Agaricomycotina</taxon>
        <taxon>Agaricomycetes</taxon>
        <taxon>Cantharellales</taxon>
        <taxon>Tulasnellaceae</taxon>
        <taxon>Tulasnella</taxon>
    </lineage>
</organism>
<keyword evidence="1" id="KW-0812">Transmembrane</keyword>
<reference evidence="2 3" key="1">
    <citation type="submission" date="2014-04" db="EMBL/GenBank/DDBJ databases">
        <authorList>
            <consortium name="DOE Joint Genome Institute"/>
            <person name="Kuo A."/>
            <person name="Girlanda M."/>
            <person name="Perotto S."/>
            <person name="Kohler A."/>
            <person name="Nagy L.G."/>
            <person name="Floudas D."/>
            <person name="Copeland A."/>
            <person name="Barry K.W."/>
            <person name="Cichocki N."/>
            <person name="Veneault-Fourrey C."/>
            <person name="LaButti K."/>
            <person name="Lindquist E.A."/>
            <person name="Lipzen A."/>
            <person name="Lundell T."/>
            <person name="Morin E."/>
            <person name="Murat C."/>
            <person name="Sun H."/>
            <person name="Tunlid A."/>
            <person name="Henrissat B."/>
            <person name="Grigoriev I.V."/>
            <person name="Hibbett D.S."/>
            <person name="Martin F."/>
            <person name="Nordberg H.P."/>
            <person name="Cantor M.N."/>
            <person name="Hua S.X."/>
        </authorList>
    </citation>
    <scope>NUCLEOTIDE SEQUENCE [LARGE SCALE GENOMIC DNA]</scope>
    <source>
        <strain evidence="2 3">MUT 4182</strain>
    </source>
</reference>
<feature type="transmembrane region" description="Helical" evidence="1">
    <location>
        <begin position="48"/>
        <end position="70"/>
    </location>
</feature>
<evidence type="ECO:0000256" key="1">
    <source>
        <dbReference type="SAM" id="Phobius"/>
    </source>
</evidence>
<dbReference type="AlphaFoldDB" id="A0A0C3QKV6"/>
<evidence type="ECO:0000313" key="2">
    <source>
        <dbReference type="EMBL" id="KIO33225.1"/>
    </source>
</evidence>
<accession>A0A0C3QKV6</accession>
<feature type="transmembrane region" description="Helical" evidence="1">
    <location>
        <begin position="143"/>
        <end position="166"/>
    </location>
</feature>
<name>A0A0C3QKV6_9AGAM</name>
<dbReference type="HOGENOM" id="CLU_1408986_0_0_1"/>
<keyword evidence="3" id="KW-1185">Reference proteome</keyword>
<evidence type="ECO:0000313" key="3">
    <source>
        <dbReference type="Proteomes" id="UP000054248"/>
    </source>
</evidence>
<keyword evidence="1" id="KW-1133">Transmembrane helix</keyword>
<dbReference type="STRING" id="1051891.A0A0C3QKV6"/>
<reference evidence="3" key="2">
    <citation type="submission" date="2015-01" db="EMBL/GenBank/DDBJ databases">
        <title>Evolutionary Origins and Diversification of the Mycorrhizal Mutualists.</title>
        <authorList>
            <consortium name="DOE Joint Genome Institute"/>
            <consortium name="Mycorrhizal Genomics Consortium"/>
            <person name="Kohler A."/>
            <person name="Kuo A."/>
            <person name="Nagy L.G."/>
            <person name="Floudas D."/>
            <person name="Copeland A."/>
            <person name="Barry K.W."/>
            <person name="Cichocki N."/>
            <person name="Veneault-Fourrey C."/>
            <person name="LaButti K."/>
            <person name="Lindquist E.A."/>
            <person name="Lipzen A."/>
            <person name="Lundell T."/>
            <person name="Morin E."/>
            <person name="Murat C."/>
            <person name="Riley R."/>
            <person name="Ohm R."/>
            <person name="Sun H."/>
            <person name="Tunlid A."/>
            <person name="Henrissat B."/>
            <person name="Grigoriev I.V."/>
            <person name="Hibbett D.S."/>
            <person name="Martin F."/>
        </authorList>
    </citation>
    <scope>NUCLEOTIDE SEQUENCE [LARGE SCALE GENOMIC DNA]</scope>
    <source>
        <strain evidence="3">MUT 4182</strain>
    </source>
</reference>